<keyword evidence="2" id="KW-1185">Reference proteome</keyword>
<dbReference type="AlphaFoldDB" id="A0AAJ7U3I4"/>
<gene>
    <name evidence="3" type="primary">LOC116952386</name>
</gene>
<feature type="compositionally biased region" description="Pro residues" evidence="1">
    <location>
        <begin position="140"/>
        <end position="153"/>
    </location>
</feature>
<accession>A0AAJ7U3I4</accession>
<feature type="region of interest" description="Disordered" evidence="1">
    <location>
        <begin position="1"/>
        <end position="35"/>
    </location>
</feature>
<dbReference type="RefSeq" id="XP_032827612.1">
    <property type="nucleotide sequence ID" value="XM_032971721.1"/>
</dbReference>
<organism evidence="2 3">
    <name type="scientific">Petromyzon marinus</name>
    <name type="common">Sea lamprey</name>
    <dbReference type="NCBI Taxonomy" id="7757"/>
    <lineage>
        <taxon>Eukaryota</taxon>
        <taxon>Metazoa</taxon>
        <taxon>Chordata</taxon>
        <taxon>Craniata</taxon>
        <taxon>Vertebrata</taxon>
        <taxon>Cyclostomata</taxon>
        <taxon>Hyperoartia</taxon>
        <taxon>Petromyzontiformes</taxon>
        <taxon>Petromyzontidae</taxon>
        <taxon>Petromyzon</taxon>
    </lineage>
</organism>
<reference evidence="3" key="1">
    <citation type="submission" date="2025-08" db="UniProtKB">
        <authorList>
            <consortium name="RefSeq"/>
        </authorList>
    </citation>
    <scope>IDENTIFICATION</scope>
    <source>
        <tissue evidence="3">Sperm</tissue>
    </source>
</reference>
<protein>
    <submittedName>
        <fullName evidence="3">WAS/WASL-interacting protein family member 1-like</fullName>
    </submittedName>
</protein>
<evidence type="ECO:0000313" key="2">
    <source>
        <dbReference type="Proteomes" id="UP001318040"/>
    </source>
</evidence>
<feature type="compositionally biased region" description="Basic and acidic residues" evidence="1">
    <location>
        <begin position="24"/>
        <end position="35"/>
    </location>
</feature>
<proteinExistence type="predicted"/>
<dbReference type="Proteomes" id="UP001318040">
    <property type="component" value="Chromosome 46"/>
</dbReference>
<feature type="region of interest" description="Disordered" evidence="1">
    <location>
        <begin position="48"/>
        <end position="219"/>
    </location>
</feature>
<sequence>MDASVVAGGTAAAWTRHKQQQQQPDHDLSHLSSEERECLSFLDSAISSAGGSDYLEEPGTPGDEWDSAAAGGATPWRVNGDDACHVAGDSVSPAAGGQATPGHQRGAATQQQQQQPQPLPRRTMTNRALVLPEPLESKRPPSPGPQHSGPPSPVSQSSGPPSPGSISSGSSSSSSGSQCSGFLSLSVPSSGPPSPRPDSPLSSPQTPRPGTKPPLRIAPAHGKEFNTIIKGTSTLAGVGVRYRFKLLAWL</sequence>
<dbReference type="KEGG" id="pmrn:116952386"/>
<evidence type="ECO:0000313" key="3">
    <source>
        <dbReference type="RefSeq" id="XP_032827612.1"/>
    </source>
</evidence>
<name>A0AAJ7U3I4_PETMA</name>
<feature type="compositionally biased region" description="Low complexity" evidence="1">
    <location>
        <begin position="154"/>
        <end position="189"/>
    </location>
</feature>
<evidence type="ECO:0000256" key="1">
    <source>
        <dbReference type="SAM" id="MobiDB-lite"/>
    </source>
</evidence>